<dbReference type="eggNOG" id="COG3344">
    <property type="taxonomic scope" value="Bacteria"/>
</dbReference>
<dbReference type="SUPFAM" id="SSF56317">
    <property type="entry name" value="Carbon-nitrogen hydrolase"/>
    <property type="match status" value="1"/>
</dbReference>
<accession>A0A081NJ02</accession>
<dbReference type="Pfam" id="PF00078">
    <property type="entry name" value="RVT_1"/>
    <property type="match status" value="1"/>
</dbReference>
<dbReference type="RefSeq" id="WP_034835738.1">
    <property type="nucleotide sequence ID" value="NZ_JOKH01000002.1"/>
</dbReference>
<dbReference type="Gene3D" id="3.60.110.10">
    <property type="entry name" value="Carbon-nitrogen hydrolase"/>
    <property type="match status" value="1"/>
</dbReference>
<keyword evidence="4" id="KW-1185">Reference proteome</keyword>
<gene>
    <name evidence="3" type="ORF">GZ78_13070</name>
</gene>
<feature type="domain" description="Reverse transcriptase" evidence="2">
    <location>
        <begin position="114"/>
        <end position="355"/>
    </location>
</feature>
<reference evidence="3 4" key="1">
    <citation type="submission" date="2014-06" db="EMBL/GenBank/DDBJ databases">
        <title>Whole Genome Sequences of Three Symbiotic Endozoicomonas Bacteria.</title>
        <authorList>
            <person name="Neave M.J."/>
            <person name="Apprill A."/>
            <person name="Voolstra C.R."/>
        </authorList>
    </citation>
    <scope>NUCLEOTIDE SEQUENCE [LARGE SCALE GENOMIC DNA]</scope>
    <source>
        <strain evidence="3 4">DSM 25634</strain>
    </source>
</reference>
<evidence type="ECO:0000259" key="2">
    <source>
        <dbReference type="Pfam" id="PF00078"/>
    </source>
</evidence>
<protein>
    <recommendedName>
        <fullName evidence="2">Reverse transcriptase domain-containing protein</fullName>
    </recommendedName>
</protein>
<evidence type="ECO:0000256" key="1">
    <source>
        <dbReference type="SAM" id="MobiDB-lite"/>
    </source>
</evidence>
<dbReference type="AlphaFoldDB" id="A0A081NJ02"/>
<dbReference type="STRING" id="1137799.GZ78_13070"/>
<dbReference type="eggNOG" id="COG0388">
    <property type="taxonomic scope" value="Bacteria"/>
</dbReference>
<sequence length="1010" mass="115320">MRKRNFTDGFINIEDLYMAYRKAKAEAFFDNMHPHALAFTEYEKHLERNLNQLFNKMIATESDWYSDLSLIGGHIYAPKSLDLSIWGDGKDDVHYRAINPLDDWKLRFDASGQKKANAKYRLLITASVDYQIISALWILKIGHGFEFKLNKDWSYGNRLRRNRPNTWMQLLFKNGNGQLNQECSGLFTPYFSGYQSWREKGLNAMKNAVEEGKSINAITMDLASFYHNTSPKFILRKAFLDEIGITLDRDEKKFTEQLIKSIDTWYKSTPDHKGRPKGALPVGLSASKILSNILLYQFDKEIQDGLKPLYYGRYVDDIFLVTEAHEGGKTGQDVLDWITASVECLEQLESNALKVNLPYAKDSDLIFAGDKQKIFSLSSEHGLDFIDQISEQIRRQSSEHRLLPEVPETATDMASKALLATPSASLNADALRKADVVSVRRLGFSLLLRDIESYARDLRPQVWIGLRQEFYGLVHRHLLTPQGIFEFTNYYPRIFGLMIGCGDFDDVKRFVDGIFTCFDLLAETTADGTNKQSKQLSCQGYLVKVLAQSGLQASTAKGYSSHTQLGRALRQLFAFDATYKFPATAPSLQKLGKNLLFADWGNRSYKDYWYYSQEEDFHGLKVPGKRAIRKTIRLGAARKFQNFAQLKQPNWMALAFPTRPLSIQEMLIIAPELLEDQVLFKQSILGLRGAKVGNQSSLGIKLQNGSEAEPRKHLNVPLSQKPKKMKVALTSLETTYTEWKSAASGKPVRSLERYQRIFGLVNLILKEKDKPDYVVFPECSIPRRWAFSMAQKLAGNGISLICGLEYYADKKSRRKLLRNDCFVSMTTPWPGYKSNIIYMQPKLAPSHGEKAGLKELKKEQWLPPEGVKGLPIYNHGGFHFGILICSDMTNIESRAHYQGMVDSLFVLEWNPDVNTFSFLVESAAHDLHTFVVQVNNRMYGDSRVRAPYKEDYARDSVRIKGGLTDFYVIGDIAFMDLRRFQRAKKKAKKPKFKPLPIGFKMSESRKKDKS</sequence>
<name>A0A081NJ02_9GAMM</name>
<evidence type="ECO:0000313" key="4">
    <source>
        <dbReference type="Proteomes" id="UP000028073"/>
    </source>
</evidence>
<organism evidence="3 4">
    <name type="scientific">Endozoicomonas numazuensis</name>
    <dbReference type="NCBI Taxonomy" id="1137799"/>
    <lineage>
        <taxon>Bacteria</taxon>
        <taxon>Pseudomonadati</taxon>
        <taxon>Pseudomonadota</taxon>
        <taxon>Gammaproteobacteria</taxon>
        <taxon>Oceanospirillales</taxon>
        <taxon>Endozoicomonadaceae</taxon>
        <taxon>Endozoicomonas</taxon>
    </lineage>
</organism>
<evidence type="ECO:0000313" key="3">
    <source>
        <dbReference type="EMBL" id="KEQ18425.1"/>
    </source>
</evidence>
<dbReference type="CDD" id="cd01646">
    <property type="entry name" value="RT_Bac_retron_I"/>
    <property type="match status" value="1"/>
</dbReference>
<comment type="caution">
    <text evidence="3">The sequence shown here is derived from an EMBL/GenBank/DDBJ whole genome shotgun (WGS) entry which is preliminary data.</text>
</comment>
<dbReference type="OrthoDB" id="9793236at2"/>
<dbReference type="EMBL" id="JOKH01000002">
    <property type="protein sequence ID" value="KEQ18425.1"/>
    <property type="molecule type" value="Genomic_DNA"/>
</dbReference>
<proteinExistence type="predicted"/>
<dbReference type="Proteomes" id="UP000028073">
    <property type="component" value="Unassembled WGS sequence"/>
</dbReference>
<dbReference type="InterPro" id="IPR000477">
    <property type="entry name" value="RT_dom"/>
</dbReference>
<dbReference type="InterPro" id="IPR036526">
    <property type="entry name" value="C-N_Hydrolase_sf"/>
</dbReference>
<feature type="region of interest" description="Disordered" evidence="1">
    <location>
        <begin position="987"/>
        <end position="1010"/>
    </location>
</feature>